<evidence type="ECO:0000313" key="3">
    <source>
        <dbReference type="Proteomes" id="UP000244037"/>
    </source>
</evidence>
<proteinExistence type="predicted"/>
<evidence type="ECO:0000313" key="2">
    <source>
        <dbReference type="EMBL" id="PTW47777.1"/>
    </source>
</evidence>
<keyword evidence="1" id="KW-0472">Membrane</keyword>
<organism evidence="2 3">
    <name type="scientific">Rhodovulum kholense</name>
    <dbReference type="NCBI Taxonomy" id="453584"/>
    <lineage>
        <taxon>Bacteria</taxon>
        <taxon>Pseudomonadati</taxon>
        <taxon>Pseudomonadota</taxon>
        <taxon>Alphaproteobacteria</taxon>
        <taxon>Rhodobacterales</taxon>
        <taxon>Paracoccaceae</taxon>
        <taxon>Rhodovulum</taxon>
    </lineage>
</organism>
<dbReference type="Proteomes" id="UP000244037">
    <property type="component" value="Unassembled WGS sequence"/>
</dbReference>
<comment type="caution">
    <text evidence="2">The sequence shown here is derived from an EMBL/GenBank/DDBJ whole genome shotgun (WGS) entry which is preliminary data.</text>
</comment>
<accession>A0A8E2VIK5</accession>
<sequence length="97" mass="9703">MPDRASRTPARRSCPGSCRSLCALPPAKALPILSVALGASAFLWLGLGAGLARLAAGAASPPVLAEFCVLGLQGFGICALALGLLIGLARPPRGPQD</sequence>
<dbReference type="AlphaFoldDB" id="A0A8E2VIK5"/>
<keyword evidence="1" id="KW-1133">Transmembrane helix</keyword>
<dbReference type="OrthoDB" id="10006475at2"/>
<keyword evidence="1" id="KW-0812">Transmembrane</keyword>
<reference evidence="2 3" key="1">
    <citation type="submission" date="2018-04" db="EMBL/GenBank/DDBJ databases">
        <title>Genomic Encyclopedia of Archaeal and Bacterial Type Strains, Phase II (KMG-II): from individual species to whole genera.</title>
        <authorList>
            <person name="Goeker M."/>
        </authorList>
    </citation>
    <scope>NUCLEOTIDE SEQUENCE [LARGE SCALE GENOMIC DNA]</scope>
    <source>
        <strain evidence="2 3">DSM 19783</strain>
    </source>
</reference>
<dbReference type="EMBL" id="QAYC01000009">
    <property type="protein sequence ID" value="PTW47777.1"/>
    <property type="molecule type" value="Genomic_DNA"/>
</dbReference>
<keyword evidence="3" id="KW-1185">Reference proteome</keyword>
<name>A0A8E2VIK5_9RHOB</name>
<protein>
    <submittedName>
        <fullName evidence="2">Uncharacterized protein</fullName>
    </submittedName>
</protein>
<feature type="transmembrane region" description="Helical" evidence="1">
    <location>
        <begin position="29"/>
        <end position="51"/>
    </location>
</feature>
<dbReference type="RefSeq" id="WP_108027617.1">
    <property type="nucleotide sequence ID" value="NZ_QAYC01000009.1"/>
</dbReference>
<gene>
    <name evidence="2" type="ORF">C8N38_109134</name>
</gene>
<feature type="transmembrane region" description="Helical" evidence="1">
    <location>
        <begin position="63"/>
        <end position="89"/>
    </location>
</feature>
<evidence type="ECO:0000256" key="1">
    <source>
        <dbReference type="SAM" id="Phobius"/>
    </source>
</evidence>